<name>A0A813KQ21_POLGL</name>
<evidence type="ECO:0000313" key="2">
    <source>
        <dbReference type="Proteomes" id="UP000626109"/>
    </source>
</evidence>
<comment type="caution">
    <text evidence="1">The sequence shown here is derived from an EMBL/GenBank/DDBJ whole genome shotgun (WGS) entry which is preliminary data.</text>
</comment>
<dbReference type="AlphaFoldDB" id="A0A813KQ21"/>
<protein>
    <submittedName>
        <fullName evidence="1">Uncharacterized protein</fullName>
    </submittedName>
</protein>
<accession>A0A813KQ21</accession>
<sequence>MLLKHTCHHHLETHSSVPFCGNVGRQLLLFEDFLSCSSVKNCGHIIGLRLNARVHNNPTTMTTSNLPPPFRAPVVIMCVSHGSALESLEARIRSRLEALCDDPRHKERVPRASAAHVTSDG</sequence>
<proteinExistence type="predicted"/>
<evidence type="ECO:0000313" key="1">
    <source>
        <dbReference type="EMBL" id="CAE8708952.1"/>
    </source>
</evidence>
<dbReference type="Proteomes" id="UP000626109">
    <property type="component" value="Unassembled WGS sequence"/>
</dbReference>
<dbReference type="EMBL" id="CAJNNW010031764">
    <property type="protein sequence ID" value="CAE8708952.1"/>
    <property type="molecule type" value="Genomic_DNA"/>
</dbReference>
<gene>
    <name evidence="1" type="ORF">PGLA2088_LOCUS35193</name>
</gene>
<organism evidence="1 2">
    <name type="scientific">Polarella glacialis</name>
    <name type="common">Dinoflagellate</name>
    <dbReference type="NCBI Taxonomy" id="89957"/>
    <lineage>
        <taxon>Eukaryota</taxon>
        <taxon>Sar</taxon>
        <taxon>Alveolata</taxon>
        <taxon>Dinophyceae</taxon>
        <taxon>Suessiales</taxon>
        <taxon>Suessiaceae</taxon>
        <taxon>Polarella</taxon>
    </lineage>
</organism>
<reference evidence="1" key="1">
    <citation type="submission" date="2021-02" db="EMBL/GenBank/DDBJ databases">
        <authorList>
            <person name="Dougan E. K."/>
            <person name="Rhodes N."/>
            <person name="Thang M."/>
            <person name="Chan C."/>
        </authorList>
    </citation>
    <scope>NUCLEOTIDE SEQUENCE</scope>
</reference>